<dbReference type="InterPro" id="IPR050955">
    <property type="entry name" value="Plant_Biomass_Hydrol_Est"/>
</dbReference>
<evidence type="ECO:0000256" key="2">
    <source>
        <dbReference type="ARBA" id="ARBA00022801"/>
    </source>
</evidence>
<dbReference type="Gene3D" id="3.40.50.1820">
    <property type="entry name" value="alpha/beta hydrolase"/>
    <property type="match status" value="1"/>
</dbReference>
<evidence type="ECO:0000256" key="1">
    <source>
        <dbReference type="ARBA" id="ARBA00022729"/>
    </source>
</evidence>
<name>A0ABY1PRW6_9BURK</name>
<evidence type="ECO:0000313" key="5">
    <source>
        <dbReference type="Proteomes" id="UP001158049"/>
    </source>
</evidence>
<comment type="caution">
    <text evidence="4">The sequence shown here is derived from an EMBL/GenBank/DDBJ whole genome shotgun (WGS) entry which is preliminary data.</text>
</comment>
<dbReference type="PANTHER" id="PTHR43037">
    <property type="entry name" value="UNNAMED PRODUCT-RELATED"/>
    <property type="match status" value="1"/>
</dbReference>
<keyword evidence="2" id="KW-0378">Hydrolase</keyword>
<protein>
    <submittedName>
        <fullName evidence="4">Esterase, PHB depolymerase family</fullName>
    </submittedName>
</protein>
<keyword evidence="1" id="KW-0732">Signal</keyword>
<dbReference type="SUPFAM" id="SSF53474">
    <property type="entry name" value="alpha/beta-Hydrolases"/>
    <property type="match status" value="2"/>
</dbReference>
<dbReference type="InterPro" id="IPR010126">
    <property type="entry name" value="Esterase_phb"/>
</dbReference>
<dbReference type="InterPro" id="IPR029058">
    <property type="entry name" value="AB_hydrolase_fold"/>
</dbReference>
<dbReference type="Pfam" id="PF10503">
    <property type="entry name" value="Esterase_PHB"/>
    <property type="match status" value="1"/>
</dbReference>
<keyword evidence="5" id="KW-1185">Reference proteome</keyword>
<feature type="region of interest" description="Disordered" evidence="3">
    <location>
        <begin position="307"/>
        <end position="332"/>
    </location>
</feature>
<dbReference type="RefSeq" id="WP_283440181.1">
    <property type="nucleotide sequence ID" value="NZ_FXUL01000001.1"/>
</dbReference>
<sequence>MNINENFIAQMRDAARLLQTEGPMAATAAVQRALHGAAPGGAASPFAQPAPADNVVDINPAFAETVKPQAAPRRAGIAGLAQRLRAGMGQPVVDDVEEVAASDAAPLKGKFLSLSCTAPAGTRAYKLYIPSTYAGEPAPLVVMLHGCKQNPDDFAAGTGMNALAEEQGCLVVYPAQAKNANGSNCWNWFQANDQRRDRGEPSIIAAITQQVMRDYKVDPERVYVAGLSAGGAMAAILASEYPDLYKAAGVHSGLPTGAAHDVPSAFAAMQDGAANGALKARSGAAIPVIVFHGDRDRTVHPQNGHQVLAHHAGPQPGAATTEKGSTPNGRSYTRAIHRNAGGKLTAEHWTVHGSGHAWSGGSKRGSYTDPKGPDASREMLRFFGEVGK</sequence>
<dbReference type="EMBL" id="FXUL01000001">
    <property type="protein sequence ID" value="SMP40701.1"/>
    <property type="molecule type" value="Genomic_DNA"/>
</dbReference>
<accession>A0ABY1PRW6</accession>
<dbReference type="PANTHER" id="PTHR43037:SF1">
    <property type="entry name" value="BLL1128 PROTEIN"/>
    <property type="match status" value="1"/>
</dbReference>
<evidence type="ECO:0000313" key="4">
    <source>
        <dbReference type="EMBL" id="SMP40701.1"/>
    </source>
</evidence>
<proteinExistence type="predicted"/>
<dbReference type="NCBIfam" id="TIGR01840">
    <property type="entry name" value="esterase_phb"/>
    <property type="match status" value="1"/>
</dbReference>
<gene>
    <name evidence="4" type="ORF">SAMN06295970_10111</name>
</gene>
<reference evidence="4 5" key="1">
    <citation type="submission" date="2017-05" db="EMBL/GenBank/DDBJ databases">
        <authorList>
            <person name="Varghese N."/>
            <person name="Submissions S."/>
        </authorList>
    </citation>
    <scope>NUCLEOTIDE SEQUENCE [LARGE SCALE GENOMIC DNA]</scope>
    <source>
        <strain evidence="4 5">DSM 26001</strain>
    </source>
</reference>
<organism evidence="4 5">
    <name type="scientific">Noviherbaspirillum suwonense</name>
    <dbReference type="NCBI Taxonomy" id="1224511"/>
    <lineage>
        <taxon>Bacteria</taxon>
        <taxon>Pseudomonadati</taxon>
        <taxon>Pseudomonadota</taxon>
        <taxon>Betaproteobacteria</taxon>
        <taxon>Burkholderiales</taxon>
        <taxon>Oxalobacteraceae</taxon>
        <taxon>Noviherbaspirillum</taxon>
    </lineage>
</organism>
<dbReference type="Proteomes" id="UP001158049">
    <property type="component" value="Unassembled WGS sequence"/>
</dbReference>
<feature type="region of interest" description="Disordered" evidence="3">
    <location>
        <begin position="354"/>
        <end position="376"/>
    </location>
</feature>
<evidence type="ECO:0000256" key="3">
    <source>
        <dbReference type="SAM" id="MobiDB-lite"/>
    </source>
</evidence>
<feature type="compositionally biased region" description="Polar residues" evidence="3">
    <location>
        <begin position="322"/>
        <end position="331"/>
    </location>
</feature>